<dbReference type="InterPro" id="IPR036390">
    <property type="entry name" value="WH_DNA-bd_sf"/>
</dbReference>
<dbReference type="AlphaFoldDB" id="A0A0W8G8X1"/>
<comment type="caution">
    <text evidence="1">The sequence shown here is derived from an EMBL/GenBank/DDBJ whole genome shotgun (WGS) entry which is preliminary data.</text>
</comment>
<sequence>MKALRAERKEWIAGASALAREGKKARKAVMERLAASSATVPEIAEATGLAPDTALWVVASLKKFGEIVEAEKDGSFYRYALAAGAAQAPEA</sequence>
<evidence type="ECO:0000313" key="1">
    <source>
        <dbReference type="EMBL" id="KUG29457.1"/>
    </source>
</evidence>
<protein>
    <submittedName>
        <fullName evidence="1">Uncharacterized protein</fullName>
    </submittedName>
</protein>
<gene>
    <name evidence="1" type="ORF">ASZ90_000657</name>
</gene>
<dbReference type="EMBL" id="LNQE01000082">
    <property type="protein sequence ID" value="KUG29457.1"/>
    <property type="molecule type" value="Genomic_DNA"/>
</dbReference>
<dbReference type="InterPro" id="IPR036388">
    <property type="entry name" value="WH-like_DNA-bd_sf"/>
</dbReference>
<name>A0A0W8G8X1_9ZZZZ</name>
<reference evidence="1" key="1">
    <citation type="journal article" date="2015" name="Proc. Natl. Acad. Sci. U.S.A.">
        <title>Networks of energetic and metabolic interactions define dynamics in microbial communities.</title>
        <authorList>
            <person name="Embree M."/>
            <person name="Liu J.K."/>
            <person name="Al-Bassam M.M."/>
            <person name="Zengler K."/>
        </authorList>
    </citation>
    <scope>NUCLEOTIDE SEQUENCE</scope>
</reference>
<accession>A0A0W8G8X1</accession>
<organism evidence="1">
    <name type="scientific">hydrocarbon metagenome</name>
    <dbReference type="NCBI Taxonomy" id="938273"/>
    <lineage>
        <taxon>unclassified sequences</taxon>
        <taxon>metagenomes</taxon>
        <taxon>ecological metagenomes</taxon>
    </lineage>
</organism>
<dbReference type="SUPFAM" id="SSF46785">
    <property type="entry name" value="Winged helix' DNA-binding domain"/>
    <property type="match status" value="1"/>
</dbReference>
<proteinExistence type="predicted"/>
<dbReference type="Gene3D" id="1.10.10.10">
    <property type="entry name" value="Winged helix-like DNA-binding domain superfamily/Winged helix DNA-binding domain"/>
    <property type="match status" value="1"/>
</dbReference>